<gene>
    <name evidence="2" type="ORF">ISN45_Aa03g017680</name>
</gene>
<evidence type="ECO:0000259" key="1">
    <source>
        <dbReference type="PROSITE" id="PS50181"/>
    </source>
</evidence>
<feature type="non-terminal residue" evidence="2">
    <location>
        <position position="372"/>
    </location>
</feature>
<dbReference type="PROSITE" id="PS50181">
    <property type="entry name" value="FBOX"/>
    <property type="match status" value="1"/>
</dbReference>
<organism evidence="2 3">
    <name type="scientific">Arabidopsis thaliana x Arabidopsis arenosa</name>
    <dbReference type="NCBI Taxonomy" id="1240361"/>
    <lineage>
        <taxon>Eukaryota</taxon>
        <taxon>Viridiplantae</taxon>
        <taxon>Streptophyta</taxon>
        <taxon>Embryophyta</taxon>
        <taxon>Tracheophyta</taxon>
        <taxon>Spermatophyta</taxon>
        <taxon>Magnoliopsida</taxon>
        <taxon>eudicotyledons</taxon>
        <taxon>Gunneridae</taxon>
        <taxon>Pentapetalae</taxon>
        <taxon>rosids</taxon>
        <taxon>malvids</taxon>
        <taxon>Brassicales</taxon>
        <taxon>Brassicaceae</taxon>
        <taxon>Camelineae</taxon>
        <taxon>Arabidopsis</taxon>
    </lineage>
</organism>
<comment type="caution">
    <text evidence="2">The sequence shown here is derived from an EMBL/GenBank/DDBJ whole genome shotgun (WGS) entry which is preliminary data.</text>
</comment>
<reference evidence="2 3" key="1">
    <citation type="submission" date="2020-12" db="EMBL/GenBank/DDBJ databases">
        <title>Concerted genomic and epigenomic changes stabilize Arabidopsis allopolyploids.</title>
        <authorList>
            <person name="Chen Z."/>
        </authorList>
    </citation>
    <scope>NUCLEOTIDE SEQUENCE [LARGE SCALE GENOMIC DNA]</scope>
    <source>
        <strain evidence="2">Allo738</strain>
        <tissue evidence="2">Leaf</tissue>
    </source>
</reference>
<dbReference type="SMART" id="SM00256">
    <property type="entry name" value="FBOX"/>
    <property type="match status" value="1"/>
</dbReference>
<dbReference type="InterPro" id="IPR001810">
    <property type="entry name" value="F-box_dom"/>
</dbReference>
<dbReference type="Pfam" id="PF00646">
    <property type="entry name" value="F-box"/>
    <property type="match status" value="1"/>
</dbReference>
<keyword evidence="3" id="KW-1185">Reference proteome</keyword>
<dbReference type="NCBIfam" id="TIGR01640">
    <property type="entry name" value="F_box_assoc_1"/>
    <property type="match status" value="1"/>
</dbReference>
<dbReference type="AlphaFoldDB" id="A0A8T2B053"/>
<name>A0A8T2B053_9BRAS</name>
<dbReference type="Pfam" id="PF07734">
    <property type="entry name" value="FBA_1"/>
    <property type="match status" value="1"/>
</dbReference>
<dbReference type="InterPro" id="IPR017451">
    <property type="entry name" value="F-box-assoc_interact_dom"/>
</dbReference>
<proteinExistence type="predicted"/>
<protein>
    <submittedName>
        <fullName evidence="2">F-box domain</fullName>
    </submittedName>
</protein>
<feature type="domain" description="F-box" evidence="1">
    <location>
        <begin position="1"/>
        <end position="48"/>
    </location>
</feature>
<dbReference type="CDD" id="cd22157">
    <property type="entry name" value="F-box_AtFBW1-like"/>
    <property type="match status" value="1"/>
</dbReference>
<evidence type="ECO:0000313" key="3">
    <source>
        <dbReference type="Proteomes" id="UP000694240"/>
    </source>
</evidence>
<evidence type="ECO:0000313" key="2">
    <source>
        <dbReference type="EMBL" id="KAG7577494.1"/>
    </source>
</evidence>
<dbReference type="PANTHER" id="PTHR31672">
    <property type="entry name" value="BNACNNG10540D PROTEIN"/>
    <property type="match status" value="1"/>
</dbReference>
<sequence>MVLLPWELEEDILSRLPPRSLVRFRSVCKRWKSLFDEKSFINNHFARVCPQFIFMTKSNFYSIEIIGLDGVDPTIKLRVLDFSGIPYREWKFVCTTITACDGFLFCNSWTHPLETAFWNPWLNQVKWIEYEDIGFNVCGLGYDNTRDEKVYKILGSFMCRREERPSYDYHPRVAIYDCASHAFKFIETPNRDWFLGDVQRYSVSLNGNLYWVPSIPNTDDFLIQCFDFSREICKPFCLLPCRKFDSSDLLVLQIFKGHKLSLLKQCYKTRKVEIWVTKKKIDTSNNSGEEVVWINLLTFPPSNVQNLFKECYGISYFIYDKTTLIIFCGDEKTSAACIYIVRGDLFKKFEIDYKVFFCYHCVYAPNFIPLPL</sequence>
<dbReference type="PANTHER" id="PTHR31672:SF13">
    <property type="entry name" value="F-BOX PROTEIN CPR30-LIKE"/>
    <property type="match status" value="1"/>
</dbReference>
<dbReference type="InterPro" id="IPR050796">
    <property type="entry name" value="SCF_F-box_component"/>
</dbReference>
<accession>A0A8T2B053</accession>
<dbReference type="Proteomes" id="UP000694240">
    <property type="component" value="Chromosome 8"/>
</dbReference>
<dbReference type="EMBL" id="JAEFBK010000008">
    <property type="protein sequence ID" value="KAG7577494.1"/>
    <property type="molecule type" value="Genomic_DNA"/>
</dbReference>
<dbReference type="InterPro" id="IPR006527">
    <property type="entry name" value="F-box-assoc_dom_typ1"/>
</dbReference>